<gene>
    <name evidence="1" type="ORF">I0C86_42570</name>
</gene>
<keyword evidence="2" id="KW-1185">Reference proteome</keyword>
<comment type="caution">
    <text evidence="1">The sequence shown here is derived from an EMBL/GenBank/DDBJ whole genome shotgun (WGS) entry which is preliminary data.</text>
</comment>
<proteinExistence type="predicted"/>
<evidence type="ECO:0008006" key="3">
    <source>
        <dbReference type="Google" id="ProtNLM"/>
    </source>
</evidence>
<evidence type="ECO:0000313" key="2">
    <source>
        <dbReference type="Proteomes" id="UP000638560"/>
    </source>
</evidence>
<dbReference type="EMBL" id="JADPUN010000437">
    <property type="protein sequence ID" value="MBF9135533.1"/>
    <property type="molecule type" value="Genomic_DNA"/>
</dbReference>
<reference evidence="1 2" key="1">
    <citation type="submission" date="2020-11" db="EMBL/GenBank/DDBJ databases">
        <title>A novel isolate from a Black sea contaminated sediment with potential to produce alkanes: Plantactinospora alkalitolerans sp. nov.</title>
        <authorList>
            <person name="Carro L."/>
            <person name="Veyisoglu A."/>
            <person name="Guven K."/>
            <person name="Schumann P."/>
            <person name="Klenk H.-P."/>
            <person name="Sahin N."/>
        </authorList>
    </citation>
    <scope>NUCLEOTIDE SEQUENCE [LARGE SCALE GENOMIC DNA]</scope>
    <source>
        <strain evidence="1 2">S1510</strain>
    </source>
</reference>
<protein>
    <recommendedName>
        <fullName evidence="3">Ribbon-helix-helix protein CopG domain-containing protein</fullName>
    </recommendedName>
</protein>
<accession>A0ABS0HBF6</accession>
<sequence length="94" mass="10239">MDHDLGHVFDQAEVVRERRPAKMVTALRTDMDIQAEIEAAAVARGVGASTLMRQIIEEWVAAHRGSVAPDQLGELVWHLDAARRAAASLARPAS</sequence>
<name>A0ABS0HBF6_9ACTN</name>
<dbReference type="RefSeq" id="WP_196206987.1">
    <property type="nucleotide sequence ID" value="NZ_JADPUN010000437.1"/>
</dbReference>
<organism evidence="1 2">
    <name type="scientific">Plantactinospora alkalitolerans</name>
    <dbReference type="NCBI Taxonomy" id="2789879"/>
    <lineage>
        <taxon>Bacteria</taxon>
        <taxon>Bacillati</taxon>
        <taxon>Actinomycetota</taxon>
        <taxon>Actinomycetes</taxon>
        <taxon>Micromonosporales</taxon>
        <taxon>Micromonosporaceae</taxon>
        <taxon>Plantactinospora</taxon>
    </lineage>
</organism>
<evidence type="ECO:0000313" key="1">
    <source>
        <dbReference type="EMBL" id="MBF9135533.1"/>
    </source>
</evidence>
<dbReference type="Proteomes" id="UP000638560">
    <property type="component" value="Unassembled WGS sequence"/>
</dbReference>